<organism evidence="2 3">
    <name type="scientific">Haoranjiania flava</name>
    <dbReference type="NCBI Taxonomy" id="1856322"/>
    <lineage>
        <taxon>Bacteria</taxon>
        <taxon>Pseudomonadati</taxon>
        <taxon>Bacteroidota</taxon>
        <taxon>Chitinophagia</taxon>
        <taxon>Chitinophagales</taxon>
        <taxon>Chitinophagaceae</taxon>
        <taxon>Haoranjiania</taxon>
    </lineage>
</organism>
<feature type="region of interest" description="Disordered" evidence="1">
    <location>
        <begin position="58"/>
        <end position="82"/>
    </location>
</feature>
<name>A0AAE3LK66_9BACT</name>
<dbReference type="EMBL" id="JAOTPL010000010">
    <property type="protein sequence ID" value="MCU7694512.1"/>
    <property type="molecule type" value="Genomic_DNA"/>
</dbReference>
<evidence type="ECO:0000313" key="3">
    <source>
        <dbReference type="Proteomes" id="UP001209317"/>
    </source>
</evidence>
<accession>A0AAE3LK66</accession>
<evidence type="ECO:0000256" key="1">
    <source>
        <dbReference type="SAM" id="MobiDB-lite"/>
    </source>
</evidence>
<protein>
    <submittedName>
        <fullName evidence="2">Uncharacterized protein</fullName>
    </submittedName>
</protein>
<reference evidence="2" key="1">
    <citation type="submission" date="2022-10" db="EMBL/GenBank/DDBJ databases">
        <authorList>
            <person name="Kim H.S."/>
            <person name="Kim J.-S."/>
            <person name="Suh M.K."/>
            <person name="Eom M.K."/>
            <person name="Lee J.-S."/>
        </authorList>
    </citation>
    <scope>NUCLEOTIDE SEQUENCE</scope>
    <source>
        <strain evidence="2">LIP-5</strain>
    </source>
</reference>
<gene>
    <name evidence="2" type="ORF">OD355_08295</name>
</gene>
<dbReference type="AlphaFoldDB" id="A0AAE3LK66"/>
<comment type="caution">
    <text evidence="2">The sequence shown here is derived from an EMBL/GenBank/DDBJ whole genome shotgun (WGS) entry which is preliminary data.</text>
</comment>
<keyword evidence="3" id="KW-1185">Reference proteome</keyword>
<sequence>MYQQQQLTTEEIKQRAQELGLQAREENVFALQADDKQENDIQLQVVELERRGFKKIEEDAPGSGQAREILFSYDPSLATPRE</sequence>
<dbReference type="RefSeq" id="WP_263037998.1">
    <property type="nucleotide sequence ID" value="NZ_JAOTPL010000010.1"/>
</dbReference>
<proteinExistence type="predicted"/>
<dbReference type="Proteomes" id="UP001209317">
    <property type="component" value="Unassembled WGS sequence"/>
</dbReference>
<evidence type="ECO:0000313" key="2">
    <source>
        <dbReference type="EMBL" id="MCU7694512.1"/>
    </source>
</evidence>